<evidence type="ECO:0000256" key="4">
    <source>
        <dbReference type="ARBA" id="ARBA00022679"/>
    </source>
</evidence>
<evidence type="ECO:0000256" key="5">
    <source>
        <dbReference type="ARBA" id="ARBA00022801"/>
    </source>
</evidence>
<comment type="caution">
    <text evidence="12">The sequence shown here is derived from an EMBL/GenBank/DDBJ whole genome shotgun (WGS) entry which is preliminary data.</text>
</comment>
<accession>A0ABV2I5C1</accession>
<dbReference type="PANTHER" id="PTHR30582:SF24">
    <property type="entry name" value="L,D-TRANSPEPTIDASE ERFK_SRFK-RELATED"/>
    <property type="match status" value="1"/>
</dbReference>
<evidence type="ECO:0000256" key="6">
    <source>
        <dbReference type="ARBA" id="ARBA00022960"/>
    </source>
</evidence>
<feature type="active site" description="Proton donor/acceptor" evidence="9">
    <location>
        <position position="170"/>
    </location>
</feature>
<dbReference type="PANTHER" id="PTHR30582">
    <property type="entry name" value="L,D-TRANSPEPTIDASE"/>
    <property type="match status" value="1"/>
</dbReference>
<keyword evidence="12" id="KW-0449">Lipoprotein</keyword>
<keyword evidence="6 9" id="KW-0133">Cell shape</keyword>
<dbReference type="RefSeq" id="WP_106309396.1">
    <property type="nucleotide sequence ID" value="NZ_JBEPLY010000001.1"/>
</dbReference>
<dbReference type="InterPro" id="IPR050979">
    <property type="entry name" value="LD-transpeptidase"/>
</dbReference>
<gene>
    <name evidence="12" type="ORF">ABID12_000016</name>
</gene>
<keyword evidence="5" id="KW-0378">Hydrolase</keyword>
<evidence type="ECO:0000313" key="13">
    <source>
        <dbReference type="Proteomes" id="UP001549164"/>
    </source>
</evidence>
<keyword evidence="3" id="KW-0328">Glycosyltransferase</keyword>
<dbReference type="SUPFAM" id="SSF141523">
    <property type="entry name" value="L,D-transpeptidase catalytic domain-like"/>
    <property type="match status" value="1"/>
</dbReference>
<dbReference type="Proteomes" id="UP001549164">
    <property type="component" value="Unassembled WGS sequence"/>
</dbReference>
<evidence type="ECO:0000256" key="8">
    <source>
        <dbReference type="ARBA" id="ARBA00023316"/>
    </source>
</evidence>
<dbReference type="CDD" id="cd16913">
    <property type="entry name" value="YkuD_like"/>
    <property type="match status" value="1"/>
</dbReference>
<dbReference type="InterPro" id="IPR005490">
    <property type="entry name" value="LD_TPept_cat_dom"/>
</dbReference>
<sequence length="214" mass="23691">MHIRTLLLALSLTGLLAVAGCTTTDGMSSGRMAPVSAYAATNDEGIDLPRVPITDVDEKYRRQIVDYETDQAPGTIVVDTKERLLYYVLEDGKAVRYGIGVGRDGFRWSGEAYIGRRAEWPTWHPPSAMIKRQPELKEFAGGMEPGIMNPLGARALYLYRNGNDTMYRIHGNPNWTSIGQAVSSGCIRMINQDIIDLYARVDPDTRTKVVVLPG</sequence>
<dbReference type="InterPro" id="IPR038063">
    <property type="entry name" value="Transpep_catalytic_dom"/>
</dbReference>
<evidence type="ECO:0000256" key="10">
    <source>
        <dbReference type="SAM" id="SignalP"/>
    </source>
</evidence>
<evidence type="ECO:0000313" key="12">
    <source>
        <dbReference type="EMBL" id="MET3598095.1"/>
    </source>
</evidence>
<keyword evidence="8 9" id="KW-0961">Cell wall biogenesis/degradation</keyword>
<dbReference type="Pfam" id="PF03734">
    <property type="entry name" value="YkuD"/>
    <property type="match status" value="1"/>
</dbReference>
<keyword evidence="13" id="KW-1185">Reference proteome</keyword>
<evidence type="ECO:0000259" key="11">
    <source>
        <dbReference type="PROSITE" id="PS52029"/>
    </source>
</evidence>
<comment type="pathway">
    <text evidence="1 9">Cell wall biogenesis; peptidoglycan biosynthesis.</text>
</comment>
<feature type="active site" description="Nucleophile" evidence="9">
    <location>
        <position position="186"/>
    </location>
</feature>
<keyword evidence="7 9" id="KW-0573">Peptidoglycan synthesis</keyword>
<dbReference type="PROSITE" id="PS51257">
    <property type="entry name" value="PROKAR_LIPOPROTEIN"/>
    <property type="match status" value="1"/>
</dbReference>
<dbReference type="EMBL" id="JBEPLY010000001">
    <property type="protein sequence ID" value="MET3598095.1"/>
    <property type="molecule type" value="Genomic_DNA"/>
</dbReference>
<protein>
    <submittedName>
        <fullName evidence="12">Lipoprotein-anchoring transpeptidase ErfK/SrfK</fullName>
    </submittedName>
</protein>
<evidence type="ECO:0000256" key="9">
    <source>
        <dbReference type="PROSITE-ProRule" id="PRU01373"/>
    </source>
</evidence>
<keyword evidence="4" id="KW-0808">Transferase</keyword>
<evidence type="ECO:0000256" key="1">
    <source>
        <dbReference type="ARBA" id="ARBA00004752"/>
    </source>
</evidence>
<evidence type="ECO:0000256" key="7">
    <source>
        <dbReference type="ARBA" id="ARBA00022984"/>
    </source>
</evidence>
<evidence type="ECO:0000256" key="3">
    <source>
        <dbReference type="ARBA" id="ARBA00022676"/>
    </source>
</evidence>
<keyword evidence="10" id="KW-0732">Signal</keyword>
<dbReference type="Gene3D" id="2.40.440.10">
    <property type="entry name" value="L,D-transpeptidase catalytic domain-like"/>
    <property type="match status" value="1"/>
</dbReference>
<evidence type="ECO:0000256" key="2">
    <source>
        <dbReference type="ARBA" id="ARBA00005992"/>
    </source>
</evidence>
<name>A0ABV2I5C1_9HYPH</name>
<organism evidence="12 13">
    <name type="scientific">Martelella mangrovi</name>
    <dbReference type="NCBI Taxonomy" id="1397477"/>
    <lineage>
        <taxon>Bacteria</taxon>
        <taxon>Pseudomonadati</taxon>
        <taxon>Pseudomonadota</taxon>
        <taxon>Alphaproteobacteria</taxon>
        <taxon>Hyphomicrobiales</taxon>
        <taxon>Aurantimonadaceae</taxon>
        <taxon>Martelella</taxon>
    </lineage>
</organism>
<reference evidence="12 13" key="1">
    <citation type="submission" date="2024-06" db="EMBL/GenBank/DDBJ databases">
        <title>Genomic Encyclopedia of Type Strains, Phase IV (KMG-IV): sequencing the most valuable type-strain genomes for metagenomic binning, comparative biology and taxonomic classification.</title>
        <authorList>
            <person name="Goeker M."/>
        </authorList>
    </citation>
    <scope>NUCLEOTIDE SEQUENCE [LARGE SCALE GENOMIC DNA]</scope>
    <source>
        <strain evidence="12 13">DSM 28102</strain>
    </source>
</reference>
<feature type="domain" description="L,D-TPase catalytic" evidence="11">
    <location>
        <begin position="74"/>
        <end position="212"/>
    </location>
</feature>
<dbReference type="PROSITE" id="PS52029">
    <property type="entry name" value="LD_TPASE"/>
    <property type="match status" value="1"/>
</dbReference>
<feature type="chain" id="PRO_5045375003" evidence="10">
    <location>
        <begin position="20"/>
        <end position="214"/>
    </location>
</feature>
<proteinExistence type="inferred from homology"/>
<comment type="similarity">
    <text evidence="2">Belongs to the YkuD family.</text>
</comment>
<feature type="signal peptide" evidence="10">
    <location>
        <begin position="1"/>
        <end position="19"/>
    </location>
</feature>